<comment type="subcellular location">
    <subcellularLocation>
        <location evidence="1">Cell membrane</location>
        <topology evidence="1">Multi-pass membrane protein</topology>
    </subcellularLocation>
</comment>
<dbReference type="Proteomes" id="UP001597199">
    <property type="component" value="Unassembled WGS sequence"/>
</dbReference>
<feature type="transmembrane region" description="Helical" evidence="9">
    <location>
        <begin position="370"/>
        <end position="390"/>
    </location>
</feature>
<keyword evidence="5 9" id="KW-0812">Transmembrane</keyword>
<feature type="transmembrane region" description="Helical" evidence="9">
    <location>
        <begin position="405"/>
        <end position="425"/>
    </location>
</feature>
<name>A0ABW4BEU4_9LACO</name>
<dbReference type="EMBL" id="JBHTOA010000030">
    <property type="protein sequence ID" value="MFD1399019.1"/>
    <property type="molecule type" value="Genomic_DNA"/>
</dbReference>
<evidence type="ECO:0000256" key="9">
    <source>
        <dbReference type="SAM" id="Phobius"/>
    </source>
</evidence>
<evidence type="ECO:0000256" key="2">
    <source>
        <dbReference type="ARBA" id="ARBA00022448"/>
    </source>
</evidence>
<comment type="caution">
    <text evidence="11">The sequence shown here is derived from an EMBL/GenBank/DDBJ whole genome shotgun (WGS) entry which is preliminary data.</text>
</comment>
<evidence type="ECO:0000259" key="10">
    <source>
        <dbReference type="PROSITE" id="PS51105"/>
    </source>
</evidence>
<keyword evidence="4 8" id="KW-0762">Sugar transport</keyword>
<dbReference type="InterPro" id="IPR051088">
    <property type="entry name" value="PTS_Sugar-EIIC/EIIB"/>
</dbReference>
<dbReference type="PANTHER" id="PTHR33989:SF10">
    <property type="entry name" value="PERMEASE IIC COMPONENT"/>
    <property type="match status" value="1"/>
</dbReference>
<keyword evidence="12" id="KW-1185">Reference proteome</keyword>
<evidence type="ECO:0000256" key="4">
    <source>
        <dbReference type="ARBA" id="ARBA00022597"/>
    </source>
</evidence>
<evidence type="ECO:0000313" key="12">
    <source>
        <dbReference type="Proteomes" id="UP001597199"/>
    </source>
</evidence>
<organism evidence="11 12">
    <name type="scientific">Lacticaseibacillus suilingensis</name>
    <dbReference type="NCBI Taxonomy" id="2799577"/>
    <lineage>
        <taxon>Bacteria</taxon>
        <taxon>Bacillati</taxon>
        <taxon>Bacillota</taxon>
        <taxon>Bacilli</taxon>
        <taxon>Lactobacillales</taxon>
        <taxon>Lactobacillaceae</taxon>
        <taxon>Lacticaseibacillus</taxon>
    </lineage>
</organism>
<dbReference type="Pfam" id="PF02378">
    <property type="entry name" value="PTS_EIIC"/>
    <property type="match status" value="1"/>
</dbReference>
<dbReference type="PANTHER" id="PTHR33989">
    <property type="match status" value="1"/>
</dbReference>
<feature type="transmembrane region" description="Helical" evidence="9">
    <location>
        <begin position="69"/>
        <end position="90"/>
    </location>
</feature>
<dbReference type="InterPro" id="IPR003352">
    <property type="entry name" value="PTS_EIIC"/>
</dbReference>
<feature type="transmembrane region" description="Helical" evidence="9">
    <location>
        <begin position="30"/>
        <end position="57"/>
    </location>
</feature>
<feature type="transmembrane region" description="Helical" evidence="9">
    <location>
        <begin position="344"/>
        <end position="363"/>
    </location>
</feature>
<reference evidence="12" key="1">
    <citation type="journal article" date="2019" name="Int. J. Syst. Evol. Microbiol.">
        <title>The Global Catalogue of Microorganisms (GCM) 10K type strain sequencing project: providing services to taxonomists for standard genome sequencing and annotation.</title>
        <authorList>
            <consortium name="The Broad Institute Genomics Platform"/>
            <consortium name="The Broad Institute Genome Sequencing Center for Infectious Disease"/>
            <person name="Wu L."/>
            <person name="Ma J."/>
        </authorList>
    </citation>
    <scope>NUCLEOTIDE SEQUENCE [LARGE SCALE GENOMIC DNA]</scope>
    <source>
        <strain evidence="12">CCM 9110</strain>
    </source>
</reference>
<feature type="domain" description="PTS EIIC type-3" evidence="10">
    <location>
        <begin position="7"/>
        <end position="425"/>
    </location>
</feature>
<evidence type="ECO:0000313" key="11">
    <source>
        <dbReference type="EMBL" id="MFD1399019.1"/>
    </source>
</evidence>
<gene>
    <name evidence="11" type="ORF">ACFQ41_06830</name>
</gene>
<accession>A0ABW4BEU4</accession>
<evidence type="ECO:0000256" key="1">
    <source>
        <dbReference type="ARBA" id="ARBA00004651"/>
    </source>
</evidence>
<keyword evidence="6 9" id="KW-1133">Transmembrane helix</keyword>
<keyword evidence="7 8" id="KW-0472">Membrane</keyword>
<comment type="function">
    <text evidence="8">The phosphoenolpyruvate-dependent sugar phosphotransferase system (PTS), a major carbohydrate active -transport system, catalyzes the phosphorylation of incoming sugar substrates concomitant with their translocation across the cell membrane.</text>
</comment>
<keyword evidence="3 8" id="KW-1003">Cell membrane</keyword>
<feature type="transmembrane region" description="Helical" evidence="9">
    <location>
        <begin position="235"/>
        <end position="258"/>
    </location>
</feature>
<evidence type="ECO:0000256" key="7">
    <source>
        <dbReference type="ARBA" id="ARBA00023136"/>
    </source>
</evidence>
<evidence type="ECO:0000256" key="8">
    <source>
        <dbReference type="PIRNR" id="PIRNR006351"/>
    </source>
</evidence>
<sequence length="443" mass="47763">MSAIDFISDKLYPVAQKLATQRHLLAIRDAFISTMALTMAASFGILLNALIFSNAAVNKVIDLSSFASLVTYINDATFGILSIVVCYNVGSNLCKWYIDNSDMNGSTITPAHAGMMAVASLFALMPLTSTVTLANGKTASGIASIIPQTYTSSDGLFVAMFAALISTEILVRLARSRHMRISMPDGVPPAIATTFNSMIPEILVIMIFAIFAFALDQIFHMSFTEIIGVAIQTPLKGFVLSAGGLFFLQFISDFLWAFGLHGASILSPIKSAPLLQAIQENVTAFQNHAHIPNIITQPFIDSNTLSTDFVAIVIAIFLFSKRQDQRQVGKLASIPAFFNISEPLMFGLPIVLNPAYMIPIILVPQVNLGIAYFATSVGLIGKTVAMAPWITPPILQNYLVTGGNIPAAILGGLLIVLDVVIWMPFVMISNRTGHTEPDAQPEK</sequence>
<evidence type="ECO:0000256" key="3">
    <source>
        <dbReference type="ARBA" id="ARBA00022475"/>
    </source>
</evidence>
<dbReference type="RefSeq" id="WP_204118211.1">
    <property type="nucleotide sequence ID" value="NZ_BOLV01000003.1"/>
</dbReference>
<feature type="transmembrane region" description="Helical" evidence="9">
    <location>
        <begin position="194"/>
        <end position="215"/>
    </location>
</feature>
<dbReference type="PIRSF" id="PIRSF006351">
    <property type="entry name" value="PTS_EIIC-Cellobiose"/>
    <property type="match status" value="1"/>
</dbReference>
<feature type="transmembrane region" description="Helical" evidence="9">
    <location>
        <begin position="155"/>
        <end position="174"/>
    </location>
</feature>
<dbReference type="InterPro" id="IPR004501">
    <property type="entry name" value="PTS_EIIC_3"/>
</dbReference>
<proteinExistence type="predicted"/>
<keyword evidence="2 8" id="KW-0813">Transport</keyword>
<evidence type="ECO:0000256" key="5">
    <source>
        <dbReference type="ARBA" id="ARBA00022692"/>
    </source>
</evidence>
<evidence type="ECO:0000256" key="6">
    <source>
        <dbReference type="ARBA" id="ARBA00022989"/>
    </source>
</evidence>
<dbReference type="NCBIfam" id="TIGR00410">
    <property type="entry name" value="lacE"/>
    <property type="match status" value="1"/>
</dbReference>
<protein>
    <recommendedName>
        <fullName evidence="8">Permease IIC component</fullName>
    </recommendedName>
</protein>
<feature type="transmembrane region" description="Helical" evidence="9">
    <location>
        <begin position="110"/>
        <end position="134"/>
    </location>
</feature>
<dbReference type="PROSITE" id="PS51105">
    <property type="entry name" value="PTS_EIIC_TYPE_3"/>
    <property type="match status" value="1"/>
</dbReference>
<dbReference type="InterPro" id="IPR004796">
    <property type="entry name" value="PTS_IIC_cello"/>
</dbReference>